<evidence type="ECO:0000256" key="1">
    <source>
        <dbReference type="ARBA" id="ARBA00004173"/>
    </source>
</evidence>
<comment type="function">
    <text evidence="17">Essential for the viability of mitochondrial petite mutant. Catalyzes the committed step to the synthesis of the acidic phospholipids.</text>
</comment>
<dbReference type="EC" id="2.7.8.5" evidence="5 18"/>
<dbReference type="CDD" id="cd09137">
    <property type="entry name" value="PLDc_PGS1_euk_2"/>
    <property type="match status" value="1"/>
</dbReference>
<accession>A0A0X8HUZ4</accession>
<dbReference type="SMART" id="SM00155">
    <property type="entry name" value="PLDc"/>
    <property type="match status" value="2"/>
</dbReference>
<evidence type="ECO:0000256" key="5">
    <source>
        <dbReference type="ARBA" id="ARBA00013170"/>
    </source>
</evidence>
<dbReference type="Gene3D" id="3.30.870.10">
    <property type="entry name" value="Endonuclease Chain A"/>
    <property type="match status" value="2"/>
</dbReference>
<evidence type="ECO:0000313" key="21">
    <source>
        <dbReference type="Proteomes" id="UP000243052"/>
    </source>
</evidence>
<sequence length="509" mass="57985">MVFRRLFPRPINIKGDASMSISCVSHPNMTFTDIVKDKLSFLKSKFYFKTGEIEIIETPYDFYECLKTRISLANDRIFLASLYLGKTEEELIKCIGDALKAKPDLKVHFLIDGLRGTRETPKTCSASLIAQLAKEHGERINIRLYKTPAYVGWKRWLIPSRFNEGIGLQHMKIYGFDNSVILSGANLSSDYFSNRQDRYYLFNSTAFSNYYFKLHQLISKMSYQVTYSDSIQKYKVSWPASNISTEPRANRRKFIHQSSAILSKFLLEDHGEVIEQSSEAPNDYPTVVYPISQFTPLFKPLEDKSTEKKSILKLLSLLNSPSNEWVFTAGYFNILPEIQDRLLGKNSSPGKIITASPFANGFYKSKGVSKHLPAAYLYLSKKFLQTVHKLGKDSYVSLYEWKKGIVNEPNGWSYHAKGIWLTANKQADDRPSVTVIGSSNYTKRAYSLDLENNAIVVTEDDHLRSAMKQEVENLFSNTKLVTLDNFAKEEDRKVKLGVIAATKILGKGL</sequence>
<dbReference type="GO" id="GO:0005739">
    <property type="term" value="C:mitochondrion"/>
    <property type="evidence" value="ECO:0007669"/>
    <property type="project" value="UniProtKB-SubCell"/>
</dbReference>
<evidence type="ECO:0000256" key="16">
    <source>
        <dbReference type="ARBA" id="ARBA00048586"/>
    </source>
</evidence>
<evidence type="ECO:0000256" key="14">
    <source>
        <dbReference type="ARBA" id="ARBA00023209"/>
    </source>
</evidence>
<comment type="subcellular location">
    <subcellularLocation>
        <location evidence="1 18">Mitochondrion</location>
    </subcellularLocation>
</comment>
<keyword evidence="7 18" id="KW-0444">Lipid biosynthesis</keyword>
<proteinExistence type="inferred from homology"/>
<evidence type="ECO:0000256" key="17">
    <source>
        <dbReference type="ARBA" id="ARBA00058636"/>
    </source>
</evidence>
<dbReference type="RefSeq" id="XP_017988905.1">
    <property type="nucleotide sequence ID" value="XM_018133416.1"/>
</dbReference>
<dbReference type="GO" id="GO:0005524">
    <property type="term" value="F:ATP binding"/>
    <property type="evidence" value="ECO:0007669"/>
    <property type="project" value="UniProtKB-KW"/>
</dbReference>
<protein>
    <recommendedName>
        <fullName evidence="6 18">CDP-diacylglycerol--glycerol-3-phosphate 3-phosphatidyltransferase</fullName>
        <ecNumber evidence="5 18">2.7.8.5</ecNumber>
    </recommendedName>
</protein>
<dbReference type="FunFam" id="3.30.870.10:FF:000044">
    <property type="entry name" value="CDP-diacylglycerol--glycerol-3-phosphate 3-phosphatidyltransferase"/>
    <property type="match status" value="1"/>
</dbReference>
<dbReference type="PANTHER" id="PTHR12586">
    <property type="entry name" value="CDP-DIACYLGLYCEROL--SERINE O-PHOSPHATIDYLTRANSFERASE"/>
    <property type="match status" value="1"/>
</dbReference>
<name>A0A0X8HUZ4_9SACH</name>
<evidence type="ECO:0000256" key="13">
    <source>
        <dbReference type="ARBA" id="ARBA00023128"/>
    </source>
</evidence>
<keyword evidence="9" id="KW-0677">Repeat</keyword>
<comment type="pathway">
    <text evidence="3">Lipid metabolism.</text>
</comment>
<evidence type="ECO:0000256" key="8">
    <source>
        <dbReference type="ARBA" id="ARBA00022679"/>
    </source>
</evidence>
<dbReference type="AlphaFoldDB" id="A0A0X8HUZ4"/>
<evidence type="ECO:0000256" key="4">
    <source>
        <dbReference type="ARBA" id="ARBA00010682"/>
    </source>
</evidence>
<evidence type="ECO:0000256" key="6">
    <source>
        <dbReference type="ARBA" id="ARBA00014944"/>
    </source>
</evidence>
<evidence type="ECO:0000256" key="2">
    <source>
        <dbReference type="ARBA" id="ARBA00005042"/>
    </source>
</evidence>
<dbReference type="CDD" id="cd09135">
    <property type="entry name" value="PLDc_PGS1_euk_1"/>
    <property type="match status" value="1"/>
</dbReference>
<evidence type="ECO:0000256" key="9">
    <source>
        <dbReference type="ARBA" id="ARBA00022737"/>
    </source>
</evidence>
<feature type="domain" description="PLD phosphodiesterase" evidence="19">
    <location>
        <begin position="410"/>
        <end position="445"/>
    </location>
</feature>
<dbReference type="SUPFAM" id="SSF56024">
    <property type="entry name" value="Phospholipase D/nuclease"/>
    <property type="match status" value="2"/>
</dbReference>
<comment type="function">
    <text evidence="18">Functions in the biosynthesis of the anionic phospholipids phosphatidylglycerol and cardiolipin.</text>
</comment>
<dbReference type="InterPro" id="IPR001736">
    <property type="entry name" value="PLipase_D/transphosphatidylase"/>
</dbReference>
<dbReference type="GO" id="GO:0008444">
    <property type="term" value="F:CDP-diacylglycerol-glycerol-3-phosphate 3-phosphatidyltransferase activity"/>
    <property type="evidence" value="ECO:0007669"/>
    <property type="project" value="UniProtKB-EC"/>
</dbReference>
<dbReference type="InterPro" id="IPR016270">
    <property type="entry name" value="PGS1"/>
</dbReference>
<gene>
    <name evidence="20" type="ORF">AW171_hschr63900</name>
</gene>
<feature type="domain" description="PLD phosphodiesterase" evidence="19">
    <location>
        <begin position="165"/>
        <end position="191"/>
    </location>
</feature>
<dbReference type="STRING" id="45286.A0A0X8HUZ4"/>
<evidence type="ECO:0000256" key="15">
    <source>
        <dbReference type="ARBA" id="ARBA00023264"/>
    </source>
</evidence>
<dbReference type="EMBL" id="CP014246">
    <property type="protein sequence ID" value="AMD21909.1"/>
    <property type="molecule type" value="Genomic_DNA"/>
</dbReference>
<evidence type="ECO:0000256" key="18">
    <source>
        <dbReference type="RuleBase" id="RU365024"/>
    </source>
</evidence>
<evidence type="ECO:0000256" key="10">
    <source>
        <dbReference type="ARBA" id="ARBA00022741"/>
    </source>
</evidence>
<evidence type="ECO:0000259" key="19">
    <source>
        <dbReference type="SMART" id="SM00155"/>
    </source>
</evidence>
<dbReference type="GeneID" id="28725229"/>
<keyword evidence="14 18" id="KW-0594">Phospholipid biosynthesis</keyword>
<organism evidence="20 21">
    <name type="scientific">Eremothecium sinecaudum</name>
    <dbReference type="NCBI Taxonomy" id="45286"/>
    <lineage>
        <taxon>Eukaryota</taxon>
        <taxon>Fungi</taxon>
        <taxon>Dikarya</taxon>
        <taxon>Ascomycota</taxon>
        <taxon>Saccharomycotina</taxon>
        <taxon>Saccharomycetes</taxon>
        <taxon>Saccharomycetales</taxon>
        <taxon>Saccharomycetaceae</taxon>
        <taxon>Eremothecium</taxon>
    </lineage>
</organism>
<dbReference type="FunFam" id="3.30.870.10:FF:000046">
    <property type="entry name" value="CDP-diacylglycerol--glycerol-3-phosphate 3-phosphatidyltransferase"/>
    <property type="match status" value="1"/>
</dbReference>
<evidence type="ECO:0000256" key="3">
    <source>
        <dbReference type="ARBA" id="ARBA00005189"/>
    </source>
</evidence>
<comment type="catalytic activity">
    <reaction evidence="16 18">
        <text>a CDP-1,2-diacyl-sn-glycerol + sn-glycerol 3-phosphate = a 1,2-diacyl-sn-glycero-3-phospho-(1'-sn-glycero-3'-phosphate) + CMP + H(+)</text>
        <dbReference type="Rhea" id="RHEA:12593"/>
        <dbReference type="ChEBI" id="CHEBI:15378"/>
        <dbReference type="ChEBI" id="CHEBI:57597"/>
        <dbReference type="ChEBI" id="CHEBI:58332"/>
        <dbReference type="ChEBI" id="CHEBI:60110"/>
        <dbReference type="ChEBI" id="CHEBI:60377"/>
        <dbReference type="EC" id="2.7.8.5"/>
    </reaction>
</comment>
<comment type="similarity">
    <text evidence="4 18">Belongs to the CDP-alcohol phosphatidyltransferase class-II family.</text>
</comment>
<keyword evidence="15 18" id="KW-1208">Phospholipid metabolism</keyword>
<keyword evidence="21" id="KW-1185">Reference proteome</keyword>
<reference evidence="20 21" key="1">
    <citation type="submission" date="2016-01" db="EMBL/GenBank/DDBJ databases">
        <title>Genome sequence of the yeast Holleya sinecauda.</title>
        <authorList>
            <person name="Dietrich F.S."/>
        </authorList>
    </citation>
    <scope>NUCLEOTIDE SEQUENCE [LARGE SCALE GENOMIC DNA]</scope>
    <source>
        <strain evidence="20 21">ATCC 58844</strain>
    </source>
</reference>
<keyword evidence="13 18" id="KW-0496">Mitochondrion</keyword>
<keyword evidence="8 18" id="KW-0808">Transferase</keyword>
<dbReference type="PIRSF" id="PIRSF000850">
    <property type="entry name" value="Phospholipase_D_PSS"/>
    <property type="match status" value="1"/>
</dbReference>
<comment type="pathway">
    <text evidence="2 18">Phospholipid metabolism; phosphatidylglycerol biosynthesis; phosphatidylglycerol from CDP-diacylglycerol: step 1/2.</text>
</comment>
<dbReference type="Proteomes" id="UP000243052">
    <property type="component" value="Chromosome vi"/>
</dbReference>
<dbReference type="GO" id="GO:0032049">
    <property type="term" value="P:cardiolipin biosynthetic process"/>
    <property type="evidence" value="ECO:0007669"/>
    <property type="project" value="InterPro"/>
</dbReference>
<dbReference type="UniPathway" id="UPA00084">
    <property type="reaction ID" value="UER00503"/>
</dbReference>
<keyword evidence="10 18" id="KW-0547">Nucleotide-binding</keyword>
<evidence type="ECO:0000256" key="7">
    <source>
        <dbReference type="ARBA" id="ARBA00022516"/>
    </source>
</evidence>
<keyword evidence="11 18" id="KW-0067">ATP-binding</keyword>
<dbReference type="OrthoDB" id="10250191at2759"/>
<evidence type="ECO:0000256" key="11">
    <source>
        <dbReference type="ARBA" id="ARBA00022840"/>
    </source>
</evidence>
<keyword evidence="12 18" id="KW-0443">Lipid metabolism</keyword>
<dbReference type="PANTHER" id="PTHR12586:SF1">
    <property type="entry name" value="CDP-DIACYLGLYCEROL--GLYCEROL-3-PHOSPHATE 3-PHOSPHATIDYLTRANSFERASE, MITOCHONDRIAL"/>
    <property type="match status" value="1"/>
</dbReference>
<evidence type="ECO:0000313" key="20">
    <source>
        <dbReference type="EMBL" id="AMD21909.1"/>
    </source>
</evidence>
<evidence type="ECO:0000256" key="12">
    <source>
        <dbReference type="ARBA" id="ARBA00023098"/>
    </source>
</evidence>